<accession>A0A9I9E5Z7</accession>
<organism evidence="1">
    <name type="scientific">Cucumis melo</name>
    <name type="common">Muskmelon</name>
    <dbReference type="NCBI Taxonomy" id="3656"/>
    <lineage>
        <taxon>Eukaryota</taxon>
        <taxon>Viridiplantae</taxon>
        <taxon>Streptophyta</taxon>
        <taxon>Embryophyta</taxon>
        <taxon>Tracheophyta</taxon>
        <taxon>Spermatophyta</taxon>
        <taxon>Magnoliopsida</taxon>
        <taxon>eudicotyledons</taxon>
        <taxon>Gunneridae</taxon>
        <taxon>Pentapetalae</taxon>
        <taxon>rosids</taxon>
        <taxon>fabids</taxon>
        <taxon>Cucurbitales</taxon>
        <taxon>Cucurbitaceae</taxon>
        <taxon>Benincaseae</taxon>
        <taxon>Cucumis</taxon>
    </lineage>
</organism>
<proteinExistence type="predicted"/>
<protein>
    <submittedName>
        <fullName evidence="1">Uncharacterized protein</fullName>
    </submittedName>
</protein>
<sequence length="106" mass="12027">MRTEKKVESKNIKPPISIFTSTNFTPQMLLYSKNKIQMKKEEASEFYTNGDLPTHLPRIMVASSHRGGDQQQAFRIQTNLLNSQQNALSCSNQQNPTNKHSSTMAI</sequence>
<reference evidence="1" key="1">
    <citation type="submission" date="2023-03" db="UniProtKB">
        <authorList>
            <consortium name="EnsemblPlants"/>
        </authorList>
    </citation>
    <scope>IDENTIFICATION</scope>
</reference>
<dbReference type="EnsemblPlants" id="MELO3C029242.2.1">
    <property type="protein sequence ID" value="MELO3C029242.2.1"/>
    <property type="gene ID" value="MELO3C029242.2"/>
</dbReference>
<dbReference type="AlphaFoldDB" id="A0A9I9E5Z7"/>
<evidence type="ECO:0000313" key="1">
    <source>
        <dbReference type="EnsemblPlants" id="MELO3C029242.2.1"/>
    </source>
</evidence>
<dbReference type="Gramene" id="MELO3C029242.2.1">
    <property type="protein sequence ID" value="MELO3C029242.2.1"/>
    <property type="gene ID" value="MELO3C029242.2"/>
</dbReference>
<name>A0A9I9E5Z7_CUCME</name>